<protein>
    <recommendedName>
        <fullName evidence="2">UPF0291 protein CCE28_11860</fullName>
    </recommendedName>
</protein>
<dbReference type="Gene3D" id="1.10.287.540">
    <property type="entry name" value="Helix hairpin bin"/>
    <property type="match status" value="1"/>
</dbReference>
<comment type="caution">
    <text evidence="3">The sequence shown here is derived from an EMBL/GenBank/DDBJ whole genome shotgun (WGS) entry which is preliminary data.</text>
</comment>
<evidence type="ECO:0000256" key="2">
    <source>
        <dbReference type="HAMAP-Rule" id="MF_01103"/>
    </source>
</evidence>
<dbReference type="GO" id="GO:0005737">
    <property type="term" value="C:cytoplasm"/>
    <property type="evidence" value="ECO:0007669"/>
    <property type="project" value="UniProtKB-SubCell"/>
</dbReference>
<evidence type="ECO:0000313" key="3">
    <source>
        <dbReference type="EMBL" id="PAB59207.1"/>
    </source>
</evidence>
<dbReference type="AlphaFoldDB" id="A0A267MID4"/>
<name>A0A267MID4_9FIRM</name>
<dbReference type="PANTHER" id="PTHR37300:SF1">
    <property type="entry name" value="UPF0291 PROTEIN YNZC"/>
    <property type="match status" value="1"/>
</dbReference>
<dbReference type="SUPFAM" id="SSF158221">
    <property type="entry name" value="YnzC-like"/>
    <property type="match status" value="1"/>
</dbReference>
<dbReference type="InterPro" id="IPR009242">
    <property type="entry name" value="DUF896"/>
</dbReference>
<accession>A0A267MID4</accession>
<proteinExistence type="inferred from homology"/>
<dbReference type="HAMAP" id="MF_01103">
    <property type="entry name" value="UPF0291"/>
    <property type="match status" value="1"/>
</dbReference>
<dbReference type="Proteomes" id="UP000216024">
    <property type="component" value="Unassembled WGS sequence"/>
</dbReference>
<evidence type="ECO:0000313" key="4">
    <source>
        <dbReference type="Proteomes" id="UP000216024"/>
    </source>
</evidence>
<gene>
    <name evidence="3" type="ORF">CCE28_11860</name>
</gene>
<dbReference type="PANTHER" id="PTHR37300">
    <property type="entry name" value="UPF0291 PROTEIN CBO2609/CLC_2481"/>
    <property type="match status" value="1"/>
</dbReference>
<evidence type="ECO:0000256" key="1">
    <source>
        <dbReference type="ARBA" id="ARBA00022490"/>
    </source>
</evidence>
<keyword evidence="4" id="KW-1185">Reference proteome</keyword>
<dbReference type="RefSeq" id="WP_095133937.1">
    <property type="nucleotide sequence ID" value="NZ_NIBG01000009.1"/>
</dbReference>
<sequence length="56" mass="6699">MITKEMIDRINALSKKSKGEGLTEDEKIEQKKLREEYIKAFKKNFRQQLENIEIVD</sequence>
<keyword evidence="1 2" id="KW-0963">Cytoplasm</keyword>
<dbReference type="Pfam" id="PF05979">
    <property type="entry name" value="DUF896"/>
    <property type="match status" value="1"/>
</dbReference>
<organism evidence="3 4">
    <name type="scientific">Anaeromicrobium sediminis</name>
    <dbReference type="NCBI Taxonomy" id="1478221"/>
    <lineage>
        <taxon>Bacteria</taxon>
        <taxon>Bacillati</taxon>
        <taxon>Bacillota</taxon>
        <taxon>Clostridia</taxon>
        <taxon>Peptostreptococcales</taxon>
        <taxon>Thermotaleaceae</taxon>
        <taxon>Anaeromicrobium</taxon>
    </lineage>
</organism>
<comment type="subcellular location">
    <subcellularLocation>
        <location evidence="2">Cytoplasm</location>
    </subcellularLocation>
</comment>
<comment type="similarity">
    <text evidence="2">Belongs to the UPF0291 family.</text>
</comment>
<reference evidence="3 4" key="1">
    <citation type="submission" date="2017-06" db="EMBL/GenBank/DDBJ databases">
        <title>Draft genome sequence of anaerobic fermentative bacterium Anaeromicrobium sediminis DY2726D isolated from West Pacific Ocean sediments.</title>
        <authorList>
            <person name="Zeng X."/>
        </authorList>
    </citation>
    <scope>NUCLEOTIDE SEQUENCE [LARGE SCALE GENOMIC DNA]</scope>
    <source>
        <strain evidence="3 4">DY2726D</strain>
    </source>
</reference>
<dbReference type="OrthoDB" id="390105at2"/>
<dbReference type="EMBL" id="NIBG01000009">
    <property type="protein sequence ID" value="PAB59207.1"/>
    <property type="molecule type" value="Genomic_DNA"/>
</dbReference>